<dbReference type="SUPFAM" id="SSF50814">
    <property type="entry name" value="Lipocalins"/>
    <property type="match status" value="1"/>
</dbReference>
<dbReference type="InterPro" id="IPR000566">
    <property type="entry name" value="Lipocln_cytosolic_FA-bd_dom"/>
</dbReference>
<dbReference type="InterPro" id="IPR029058">
    <property type="entry name" value="AB_hydrolase_fold"/>
</dbReference>
<evidence type="ECO:0000313" key="5">
    <source>
        <dbReference type="Proteomes" id="UP000825367"/>
    </source>
</evidence>
<dbReference type="PANTHER" id="PTHR10612:SF34">
    <property type="entry name" value="APOLIPOPROTEIN D"/>
    <property type="match status" value="1"/>
</dbReference>
<keyword evidence="2" id="KW-0732">Signal</keyword>
<dbReference type="PANTHER" id="PTHR10612">
    <property type="entry name" value="APOLIPOPROTEIN D"/>
    <property type="match status" value="1"/>
</dbReference>
<dbReference type="Gene3D" id="3.40.50.1820">
    <property type="entry name" value="alpha/beta hydrolase"/>
    <property type="match status" value="2"/>
</dbReference>
<accession>A0ABX8VPI8</accession>
<evidence type="ECO:0000256" key="2">
    <source>
        <dbReference type="SAM" id="SignalP"/>
    </source>
</evidence>
<organism evidence="4 5">
    <name type="scientific">Mycolicibacterium pallens</name>
    <dbReference type="NCBI Taxonomy" id="370524"/>
    <lineage>
        <taxon>Bacteria</taxon>
        <taxon>Bacillati</taxon>
        <taxon>Actinomycetota</taxon>
        <taxon>Actinomycetes</taxon>
        <taxon>Mycobacteriales</taxon>
        <taxon>Mycobacteriaceae</taxon>
        <taxon>Mycolicibacterium</taxon>
    </lineage>
</organism>
<feature type="signal peptide" evidence="2">
    <location>
        <begin position="1"/>
        <end position="30"/>
    </location>
</feature>
<dbReference type="InterPro" id="IPR047202">
    <property type="entry name" value="Lipocalin_Blc-like_dom"/>
</dbReference>
<name>A0ABX8VPI8_9MYCO</name>
<dbReference type="SUPFAM" id="SSF53474">
    <property type="entry name" value="alpha/beta-Hydrolases"/>
    <property type="match status" value="2"/>
</dbReference>
<dbReference type="Pfam" id="PF08212">
    <property type="entry name" value="Lipocalin_2"/>
    <property type="match status" value="1"/>
</dbReference>
<feature type="compositionally biased region" description="Low complexity" evidence="1">
    <location>
        <begin position="37"/>
        <end position="49"/>
    </location>
</feature>
<evidence type="ECO:0000313" key="4">
    <source>
        <dbReference type="EMBL" id="QYL17896.1"/>
    </source>
</evidence>
<sequence length="964" mass="99327">MTQRQVLLGTGAVVAGLSAALLTGAGVANADEGGSGSQQASANSSSASAKPTAGSKRSSTAKANGVQDRRSAKVPLGRPTPTAAAARSVAQAAPQDAVATAPKTGLGTSRRAAMAAALDVLSMMASATRTQTASTTTAASATTTTTLPVAPTNGVTGVLVGHSRLDLPGAFIGNTVAADWYFPTQADGTVDAQGVIWLQHGFGATNTFYSALAKDLAQQTNSIVVSPTLSSLPITFSGGCLTCQVTQRDAAALLGPDRATLLSSAVTAGFAGAALPERFVLAGHSAGGGFAAAVADDYLGGDDAQYDPNDLVGVLMFDGVSNGALDGSFAGQVADLAAANKPIYQIAAPAQSWNLFGATTNVLGATLPGSFIGVVLQNGSHVDSMLGVNPLFDAVLQLVTQRVPAGNTAAVYTLSNGWINDMYAGATPEAPQYGFYPAANQQLIMGPTAAVGLPAAQANQLGFVNRLVKGLVDTVAGLFGVPLPPPVNSGDNGLDPNTPVVSVGNGVTGVRTGYAVLDIPCGPNGYAAPADWYFPTQADGTVQANGVIWLQHGFLGFNDWYGDMAQQLAQQTNSIVVVPDIFWFDTPLCPGCYLGGEQMREAVAQMFQGSRSALNISANAAGLSGTLPDKFLLTGHSAGGNFATAVGALITQTDQVDNLLGVVMFDGVSRDPLFTDSLTALAGAGIPDYQIAAPPQRWNAFGVATELMQAFYGNQFYGVQIDNGSHTDVIAGDNPFAWLGELLSTIIVKPSPPGAKTAVRTFASGWINDIYAGRGPTDPLYGIYGSPNDGTYVPNQPIVMGQAGTATLPSPPPVDVTQYADGQPWYEQGSVKLPFAWGLVNTTAVYTLNADGSVRVQNSGNYFAPNGPKSQITGTAVSVNPASNTRLDVAFFGMTPGTSEPGNYWILDYDPAYQWVIVSDPTGFSGYILTRDQTVPASEYSALVTRARQLGVWGPITRTRQYAV</sequence>
<feature type="chain" id="PRO_5045856142" evidence="2">
    <location>
        <begin position="31"/>
        <end position="964"/>
    </location>
</feature>
<keyword evidence="5" id="KW-1185">Reference proteome</keyword>
<dbReference type="EMBL" id="CP080333">
    <property type="protein sequence ID" value="QYL17896.1"/>
    <property type="molecule type" value="Genomic_DNA"/>
</dbReference>
<dbReference type="RefSeq" id="WP_220046167.1">
    <property type="nucleotide sequence ID" value="NZ_BAAAVX010000003.1"/>
</dbReference>
<dbReference type="InterPro" id="IPR012674">
    <property type="entry name" value="Calycin"/>
</dbReference>
<feature type="domain" description="Lipocalin/cytosolic fatty-acid binding" evidence="3">
    <location>
        <begin position="814"/>
        <end position="953"/>
    </location>
</feature>
<dbReference type="Gene3D" id="2.40.128.20">
    <property type="match status" value="1"/>
</dbReference>
<protein>
    <submittedName>
        <fullName evidence="4">Lipocalin family protein</fullName>
    </submittedName>
</protein>
<feature type="compositionally biased region" description="Low complexity" evidence="1">
    <location>
        <begin position="83"/>
        <end position="102"/>
    </location>
</feature>
<evidence type="ECO:0000256" key="1">
    <source>
        <dbReference type="SAM" id="MobiDB-lite"/>
    </source>
</evidence>
<dbReference type="Proteomes" id="UP000825367">
    <property type="component" value="Chromosome"/>
</dbReference>
<dbReference type="CDD" id="cd19438">
    <property type="entry name" value="lipocalin_Blc-like"/>
    <property type="match status" value="1"/>
</dbReference>
<evidence type="ECO:0000259" key="3">
    <source>
        <dbReference type="Pfam" id="PF08212"/>
    </source>
</evidence>
<feature type="region of interest" description="Disordered" evidence="1">
    <location>
        <begin position="30"/>
        <end position="106"/>
    </location>
</feature>
<reference evidence="4 5" key="1">
    <citation type="submission" date="2021-07" db="EMBL/GenBank/DDBJ databases">
        <title>Whole genome sequencing of non-tuberculosis mycobacteria type-strains.</title>
        <authorList>
            <person name="Igarashi Y."/>
            <person name="Osugi A."/>
            <person name="Mitarai S."/>
        </authorList>
    </citation>
    <scope>NUCLEOTIDE SEQUENCE [LARGE SCALE GENOMIC DNA]</scope>
    <source>
        <strain evidence="4 5">JCM 16370</strain>
    </source>
</reference>
<proteinExistence type="predicted"/>
<gene>
    <name evidence="4" type="ORF">K0O64_04915</name>
</gene>